<gene>
    <name evidence="5" type="ORF">HHI_08808</name>
</gene>
<evidence type="ECO:0000256" key="3">
    <source>
        <dbReference type="SAM" id="Phobius"/>
    </source>
</evidence>
<dbReference type="SMART" id="SM00267">
    <property type="entry name" value="GGDEF"/>
    <property type="match status" value="1"/>
</dbReference>
<reference evidence="5 6" key="1">
    <citation type="submission" date="2013-04" db="EMBL/GenBank/DDBJ databases">
        <title>Hyphomonas hirschiana VP5 Genome Sequencing.</title>
        <authorList>
            <person name="Lai Q."/>
            <person name="Shao Z."/>
        </authorList>
    </citation>
    <scope>NUCLEOTIDE SEQUENCE [LARGE SCALE GENOMIC DNA]</scope>
    <source>
        <strain evidence="5 6">VP5</strain>
    </source>
</reference>
<dbReference type="PANTHER" id="PTHR45138:SF9">
    <property type="entry name" value="DIGUANYLATE CYCLASE DGCM-RELATED"/>
    <property type="match status" value="1"/>
</dbReference>
<dbReference type="GO" id="GO:0052621">
    <property type="term" value="F:diguanylate cyclase activity"/>
    <property type="evidence" value="ECO:0007669"/>
    <property type="project" value="UniProtKB-EC"/>
</dbReference>
<dbReference type="NCBIfam" id="TIGR00254">
    <property type="entry name" value="GGDEF"/>
    <property type="match status" value="1"/>
</dbReference>
<dbReference type="PANTHER" id="PTHR45138">
    <property type="entry name" value="REGULATORY COMPONENTS OF SENSORY TRANSDUCTION SYSTEM"/>
    <property type="match status" value="1"/>
</dbReference>
<dbReference type="SUPFAM" id="SSF55073">
    <property type="entry name" value="Nucleotide cyclase"/>
    <property type="match status" value="1"/>
</dbReference>
<feature type="transmembrane region" description="Helical" evidence="3">
    <location>
        <begin position="44"/>
        <end position="64"/>
    </location>
</feature>
<protein>
    <recommendedName>
        <fullName evidence="1">diguanylate cyclase</fullName>
        <ecNumber evidence="1">2.7.7.65</ecNumber>
    </recommendedName>
</protein>
<dbReference type="Gene3D" id="3.30.70.270">
    <property type="match status" value="1"/>
</dbReference>
<evidence type="ECO:0000256" key="2">
    <source>
        <dbReference type="ARBA" id="ARBA00034247"/>
    </source>
</evidence>
<organism evidence="5 6">
    <name type="scientific">Hyphomonas hirschiana VP5</name>
    <dbReference type="NCBI Taxonomy" id="1280951"/>
    <lineage>
        <taxon>Bacteria</taxon>
        <taxon>Pseudomonadati</taxon>
        <taxon>Pseudomonadota</taxon>
        <taxon>Alphaproteobacteria</taxon>
        <taxon>Hyphomonadales</taxon>
        <taxon>Hyphomonadaceae</taxon>
        <taxon>Hyphomonas</taxon>
    </lineage>
</organism>
<feature type="transmembrane region" description="Helical" evidence="3">
    <location>
        <begin position="12"/>
        <end position="32"/>
    </location>
</feature>
<keyword evidence="3" id="KW-1133">Transmembrane helix</keyword>
<dbReference type="EC" id="2.7.7.65" evidence="1"/>
<dbReference type="InterPro" id="IPR029787">
    <property type="entry name" value="Nucleotide_cyclase"/>
</dbReference>
<dbReference type="OrthoDB" id="9812260at2"/>
<evidence type="ECO:0000256" key="1">
    <source>
        <dbReference type="ARBA" id="ARBA00012528"/>
    </source>
</evidence>
<evidence type="ECO:0000313" key="6">
    <source>
        <dbReference type="Proteomes" id="UP000025061"/>
    </source>
</evidence>
<proteinExistence type="predicted"/>
<name>A0A059FWA0_9PROT</name>
<sequence>MQVSKALQKAIRTGVITTAASVFFTFVPVYIWTLIDKVIDRPSIYAACIFMPLIIAPACSWFVLRAQMRAERLAQENHRLANEDELTGLPNRRAFFATASVLQMQADAGAGQFYCAIADVDNFKRVNDAHGHEAGDGVLISVAGILRRLAPPGAIVARLGGEEFALAGVFADARAARAACAALVRAVAAADHSAQSLTRQVTISLGLSRETGRETLSALLNRADEALYRAKQAGKNRVMMYEDEPVPPLARVG</sequence>
<keyword evidence="3" id="KW-0812">Transmembrane</keyword>
<evidence type="ECO:0000259" key="4">
    <source>
        <dbReference type="PROSITE" id="PS50887"/>
    </source>
</evidence>
<dbReference type="AlphaFoldDB" id="A0A059FWA0"/>
<dbReference type="PATRIC" id="fig|1280951.3.peg.1778"/>
<dbReference type="InterPro" id="IPR000160">
    <property type="entry name" value="GGDEF_dom"/>
</dbReference>
<comment type="caution">
    <text evidence="5">The sequence shown here is derived from an EMBL/GenBank/DDBJ whole genome shotgun (WGS) entry which is preliminary data.</text>
</comment>
<dbReference type="EMBL" id="ARYI01000006">
    <property type="protein sequence ID" value="KCZ94882.1"/>
    <property type="molecule type" value="Genomic_DNA"/>
</dbReference>
<dbReference type="FunFam" id="3.30.70.270:FF:000001">
    <property type="entry name" value="Diguanylate cyclase domain protein"/>
    <property type="match status" value="1"/>
</dbReference>
<accession>A0A059FWA0</accession>
<dbReference type="InterPro" id="IPR043128">
    <property type="entry name" value="Rev_trsase/Diguanyl_cyclase"/>
</dbReference>
<dbReference type="RefSeq" id="WP_011645102.1">
    <property type="nucleotide sequence ID" value="NZ_ARYI01000006.1"/>
</dbReference>
<feature type="domain" description="GGDEF" evidence="4">
    <location>
        <begin position="111"/>
        <end position="243"/>
    </location>
</feature>
<dbReference type="CDD" id="cd01949">
    <property type="entry name" value="GGDEF"/>
    <property type="match status" value="1"/>
</dbReference>
<comment type="catalytic activity">
    <reaction evidence="2">
        <text>2 GTP = 3',3'-c-di-GMP + 2 diphosphate</text>
        <dbReference type="Rhea" id="RHEA:24898"/>
        <dbReference type="ChEBI" id="CHEBI:33019"/>
        <dbReference type="ChEBI" id="CHEBI:37565"/>
        <dbReference type="ChEBI" id="CHEBI:58805"/>
        <dbReference type="EC" id="2.7.7.65"/>
    </reaction>
</comment>
<keyword evidence="3" id="KW-0472">Membrane</keyword>
<evidence type="ECO:0000313" key="5">
    <source>
        <dbReference type="EMBL" id="KCZ94882.1"/>
    </source>
</evidence>
<dbReference type="InterPro" id="IPR050469">
    <property type="entry name" value="Diguanylate_Cyclase"/>
</dbReference>
<dbReference type="Pfam" id="PF00990">
    <property type="entry name" value="GGDEF"/>
    <property type="match status" value="1"/>
</dbReference>
<dbReference type="PROSITE" id="PS50887">
    <property type="entry name" value="GGDEF"/>
    <property type="match status" value="1"/>
</dbReference>
<keyword evidence="6" id="KW-1185">Reference proteome</keyword>
<dbReference type="Proteomes" id="UP000025061">
    <property type="component" value="Unassembled WGS sequence"/>
</dbReference>